<protein>
    <submittedName>
        <fullName evidence="2">Uncharacterized protein</fullName>
    </submittedName>
</protein>
<name>A0A8J5CQW2_ZINOF</name>
<sequence length="144" mass="16593">MVVARTTLVKESIAVSRRKPLQKTNNEQNNRIQKLKVSSDGRGRAYKSATWKQITKSKELTQVQVGIQEFFKNHEITKPLATKELVWFMASAFLALPIFLVYRLLSYILGWRIGLVIGYVPCFYLDTHRKVFGVWRASFANELG</sequence>
<dbReference type="PANTHER" id="PTHR34360:SF1">
    <property type="entry name" value="OS08G0519400 PROTEIN"/>
    <property type="match status" value="1"/>
</dbReference>
<dbReference type="AlphaFoldDB" id="A0A8J5CQW2"/>
<keyword evidence="1" id="KW-0472">Membrane</keyword>
<dbReference type="EMBL" id="JACMSC010000044">
    <property type="protein sequence ID" value="KAG6467464.1"/>
    <property type="molecule type" value="Genomic_DNA"/>
</dbReference>
<reference evidence="2 3" key="1">
    <citation type="submission" date="2020-08" db="EMBL/GenBank/DDBJ databases">
        <title>Plant Genome Project.</title>
        <authorList>
            <person name="Zhang R.-G."/>
        </authorList>
    </citation>
    <scope>NUCLEOTIDE SEQUENCE [LARGE SCALE GENOMIC DNA]</scope>
    <source>
        <tissue evidence="2">Rhizome</tissue>
    </source>
</reference>
<feature type="transmembrane region" description="Helical" evidence="1">
    <location>
        <begin position="85"/>
        <end position="102"/>
    </location>
</feature>
<feature type="transmembrane region" description="Helical" evidence="1">
    <location>
        <begin position="108"/>
        <end position="126"/>
    </location>
</feature>
<keyword evidence="1" id="KW-0812">Transmembrane</keyword>
<keyword evidence="1" id="KW-1133">Transmembrane helix</keyword>
<evidence type="ECO:0000313" key="3">
    <source>
        <dbReference type="Proteomes" id="UP000734854"/>
    </source>
</evidence>
<evidence type="ECO:0000256" key="1">
    <source>
        <dbReference type="SAM" id="Phobius"/>
    </source>
</evidence>
<proteinExistence type="predicted"/>
<comment type="caution">
    <text evidence="2">The sequence shown here is derived from an EMBL/GenBank/DDBJ whole genome shotgun (WGS) entry which is preliminary data.</text>
</comment>
<accession>A0A8J5CQW2</accession>
<dbReference type="Proteomes" id="UP000734854">
    <property type="component" value="Unassembled WGS sequence"/>
</dbReference>
<organism evidence="2 3">
    <name type="scientific">Zingiber officinale</name>
    <name type="common">Ginger</name>
    <name type="synonym">Amomum zingiber</name>
    <dbReference type="NCBI Taxonomy" id="94328"/>
    <lineage>
        <taxon>Eukaryota</taxon>
        <taxon>Viridiplantae</taxon>
        <taxon>Streptophyta</taxon>
        <taxon>Embryophyta</taxon>
        <taxon>Tracheophyta</taxon>
        <taxon>Spermatophyta</taxon>
        <taxon>Magnoliopsida</taxon>
        <taxon>Liliopsida</taxon>
        <taxon>Zingiberales</taxon>
        <taxon>Zingiberaceae</taxon>
        <taxon>Zingiber</taxon>
    </lineage>
</organism>
<evidence type="ECO:0000313" key="2">
    <source>
        <dbReference type="EMBL" id="KAG6467464.1"/>
    </source>
</evidence>
<dbReference type="PANTHER" id="PTHR34360">
    <property type="entry name" value="OS08G0519400 PROTEIN"/>
    <property type="match status" value="1"/>
</dbReference>
<gene>
    <name evidence="2" type="ORF">ZIOFF_074720</name>
</gene>
<keyword evidence="3" id="KW-1185">Reference proteome</keyword>